<reference evidence="3" key="1">
    <citation type="journal article" date="2019" name="Int. J. Syst. Evol. Microbiol.">
        <title>The Global Catalogue of Microorganisms (GCM) 10K type strain sequencing project: providing services to taxonomists for standard genome sequencing and annotation.</title>
        <authorList>
            <consortium name="The Broad Institute Genomics Platform"/>
            <consortium name="The Broad Institute Genome Sequencing Center for Infectious Disease"/>
            <person name="Wu L."/>
            <person name="Ma J."/>
        </authorList>
    </citation>
    <scope>NUCLEOTIDE SEQUENCE [LARGE SCALE GENOMIC DNA]</scope>
    <source>
        <strain evidence="3">CCM 7224</strain>
    </source>
</reference>
<dbReference type="Pfam" id="PF08357">
    <property type="entry name" value="SEFIR"/>
    <property type="match status" value="1"/>
</dbReference>
<dbReference type="InterPro" id="IPR013568">
    <property type="entry name" value="SEFIR_dom"/>
</dbReference>
<comment type="caution">
    <text evidence="2">The sequence shown here is derived from an EMBL/GenBank/DDBJ whole genome shotgun (WGS) entry which is preliminary data.</text>
</comment>
<evidence type="ECO:0000313" key="3">
    <source>
        <dbReference type="Proteomes" id="UP001595834"/>
    </source>
</evidence>
<feature type="domain" description="SEFIR" evidence="1">
    <location>
        <begin position="780"/>
        <end position="921"/>
    </location>
</feature>
<gene>
    <name evidence="2" type="ORF">ACFPFX_38060</name>
</gene>
<dbReference type="Proteomes" id="UP001595834">
    <property type="component" value="Unassembled WGS sequence"/>
</dbReference>
<dbReference type="PROSITE" id="PS51534">
    <property type="entry name" value="SEFIR"/>
    <property type="match status" value="1"/>
</dbReference>
<protein>
    <submittedName>
        <fullName evidence="2">SEFIR domain-containing protein</fullName>
    </submittedName>
</protein>
<proteinExistence type="predicted"/>
<keyword evidence="3" id="KW-1185">Reference proteome</keyword>
<sequence>MGFRARSAEEMYRYAFRLDDRNSSLGDGFGWTILLLGDSGEVTRDFLLRYGVELSAKTAHRVRFAFFSGLSEQETFHFAYDRGAGRRSARSFLDLLQAGLGRMPRGRRPLDWEGAGWRELRPGAFDPFTGARHVHSHLHDTDGLIDRSIPGTDEAARFAQTLGIGRHVPCLLMFTDLGAPQYHVLPFGDLSASAVYERVRAWVDAYYETNQQALAHWSSVEQRIHELSWKARTSLSLIRRWPVQRRDDWLQLSLLAESSRIARTDPDAALREVEPLTRNNRIPRTFNREVYGLLDRVREVTAREERAAHLAGIADRLRETSEPKRLAGLLTALARKKHPGLSDSSREKAREAAALFDGPWPPTPDQELFHWWRRFDVAATRWPAFSQFRSAWEELCGPESSRGDRRDHEAFCAALGACALLADAGRTADHALARLADHYGTSPTAPAWTAATASLRRHLTNRVSRAQQAAPVWLSRGAPSVLLRDCLFTGGRRDDDALREFLGTRPRLAAAVRDLTADPDRFAEDTRRRLASWLRQRDAVVRAVRDDAHRMATVPTSRAELAQDIADALETMRAAFQSEVEQNARDQIARQAGIAHLAKNLELATELDAALRDYHDAVGAVVHPHMSDPRVIALTSPSTVAETMGLDVPPGPPQADRTLHDSFEQGRDATREALSGHGPAQREGERWAPDTRFAEVLTAVLPGPRAADVLAPFPGGTPAEKASRAVRDQRVTELLDALSREELAGLLERARPSDAPPPRLRPGEPPTPAVICSLFGLRAAPRVFISYAHEDDGGAHIDRVRMLWRLLRTLGIDARLDLPASEEPQDWALWTDRQYRAADFVLAIASPAYKRRSEGTEQPGTGAGVAWEARLIRKEIYDRTGDWYRRILRVVLPACSLDDLPDYLGGRTTTYYTVDPLTGEGAEKLVRYLTGRPYDTGPELPPGPPE</sequence>
<name>A0ABV9V135_9ACTN</name>
<evidence type="ECO:0000259" key="1">
    <source>
        <dbReference type="PROSITE" id="PS51534"/>
    </source>
</evidence>
<dbReference type="RefSeq" id="WP_344374556.1">
    <property type="nucleotide sequence ID" value="NZ_BAAASQ010000009.1"/>
</dbReference>
<dbReference type="EMBL" id="JBHSIZ010000054">
    <property type="protein sequence ID" value="MFC4962102.1"/>
    <property type="molecule type" value="Genomic_DNA"/>
</dbReference>
<organism evidence="2 3">
    <name type="scientific">Streptomyces mauvecolor</name>
    <dbReference type="NCBI Taxonomy" id="58345"/>
    <lineage>
        <taxon>Bacteria</taxon>
        <taxon>Bacillati</taxon>
        <taxon>Actinomycetota</taxon>
        <taxon>Actinomycetes</taxon>
        <taxon>Kitasatosporales</taxon>
        <taxon>Streptomycetaceae</taxon>
        <taxon>Streptomyces</taxon>
    </lineage>
</organism>
<evidence type="ECO:0000313" key="2">
    <source>
        <dbReference type="EMBL" id="MFC4962102.1"/>
    </source>
</evidence>
<accession>A0ABV9V135</accession>
<dbReference type="Gene3D" id="3.40.50.11530">
    <property type="match status" value="1"/>
</dbReference>